<evidence type="ECO:0000256" key="18">
    <source>
        <dbReference type="SAM" id="MobiDB-lite"/>
    </source>
</evidence>
<keyword evidence="4 19" id="KW-0812">Transmembrane</keyword>
<name>A0A9J6CF96_POLVA</name>
<feature type="transmembrane region" description="Helical" evidence="19">
    <location>
        <begin position="1150"/>
        <end position="1171"/>
    </location>
</feature>
<dbReference type="GO" id="GO:0043005">
    <property type="term" value="C:neuron projection"/>
    <property type="evidence" value="ECO:0007669"/>
    <property type="project" value="UniProtKB-SubCell"/>
</dbReference>
<dbReference type="GO" id="GO:0004930">
    <property type="term" value="F:G protein-coupled receptor activity"/>
    <property type="evidence" value="ECO:0007669"/>
    <property type="project" value="UniProtKB-KW"/>
</dbReference>
<dbReference type="GO" id="GO:0045211">
    <property type="term" value="C:postsynaptic membrane"/>
    <property type="evidence" value="ECO:0007669"/>
    <property type="project" value="UniProtKB-SubCell"/>
</dbReference>
<feature type="region of interest" description="Disordered" evidence="18">
    <location>
        <begin position="1665"/>
        <end position="1717"/>
    </location>
</feature>
<evidence type="ECO:0000256" key="10">
    <source>
        <dbReference type="ARBA" id="ARBA00023157"/>
    </source>
</evidence>
<keyword evidence="14" id="KW-0628">Postsynaptic cell membrane</keyword>
<organism evidence="22 23">
    <name type="scientific">Polypedilum vanderplanki</name>
    <name type="common">Sleeping chironomid midge</name>
    <dbReference type="NCBI Taxonomy" id="319348"/>
    <lineage>
        <taxon>Eukaryota</taxon>
        <taxon>Metazoa</taxon>
        <taxon>Ecdysozoa</taxon>
        <taxon>Arthropoda</taxon>
        <taxon>Hexapoda</taxon>
        <taxon>Insecta</taxon>
        <taxon>Pterygota</taxon>
        <taxon>Neoptera</taxon>
        <taxon>Endopterygota</taxon>
        <taxon>Diptera</taxon>
        <taxon>Nematocera</taxon>
        <taxon>Chironomoidea</taxon>
        <taxon>Chironomidae</taxon>
        <taxon>Chironominae</taxon>
        <taxon>Polypedilum</taxon>
        <taxon>Polypedilum</taxon>
    </lineage>
</organism>
<evidence type="ECO:0000259" key="21">
    <source>
        <dbReference type="PROSITE" id="PS50259"/>
    </source>
</evidence>
<dbReference type="InterPro" id="IPR054714">
    <property type="entry name" value="GPR158_179_extracellular"/>
</dbReference>
<evidence type="ECO:0000256" key="13">
    <source>
        <dbReference type="ARBA" id="ARBA00023224"/>
    </source>
</evidence>
<evidence type="ECO:0000256" key="17">
    <source>
        <dbReference type="SAM" id="Coils"/>
    </source>
</evidence>
<feature type="transmembrane region" description="Helical" evidence="19">
    <location>
        <begin position="969"/>
        <end position="989"/>
    </location>
</feature>
<evidence type="ECO:0000256" key="9">
    <source>
        <dbReference type="ARBA" id="ARBA00023136"/>
    </source>
</evidence>
<keyword evidence="17" id="KW-0175">Coiled coil</keyword>
<feature type="compositionally biased region" description="Polar residues" evidence="18">
    <location>
        <begin position="453"/>
        <end position="471"/>
    </location>
</feature>
<feature type="transmembrane region" description="Helical" evidence="19">
    <location>
        <begin position="1041"/>
        <end position="1062"/>
    </location>
</feature>
<feature type="domain" description="G-protein coupled receptors family 3 profile" evidence="21">
    <location>
        <begin position="932"/>
        <end position="1194"/>
    </location>
</feature>
<feature type="transmembrane region" description="Helical" evidence="19">
    <location>
        <begin position="1120"/>
        <end position="1144"/>
    </location>
</feature>
<keyword evidence="9 19" id="KW-0472">Membrane</keyword>
<feature type="compositionally biased region" description="Low complexity" evidence="18">
    <location>
        <begin position="437"/>
        <end position="452"/>
    </location>
</feature>
<sequence>MQWYSLITMIAIWLITVTIELTSQSEILIIRHGRSRSRHSSEKEHSRWVGLKAITNNITISENQKDALLAESLENEMNSEMNVVHFYEHNGTLTQSNEFNGTSASYEINYTFGPNPSLQLQSESVENGRRHHHDWHRLKHDREPSTTEMSPIKHSSSSQHSPFSKKPTNVSQQGTKRRSGRRRKFITDIKSTVDKGIQYLKAHENLDEVEIEINDNNARKRNRNDETKRTVVKSNKIRSQLSTTKMDQRDPIHFMQQQQQQQHKPHKQIKINGNDDDGIVTASSLDSVNKNNNNKTNSIPSSITNSSKDVSVALISPFKLKKSTTISEKQQQQRHAASKHIKIHQVHNEIDMNINSNLADVLSKTVIEKTKEQQQKHNPHNYEEYEERMLSDEPAGNAAIGNKMEIKESLMEKSNQHNQTRKDDANQNRHGINSTTVASAYSSSSSSNNSISERNATHANGFSNKNKNSTMHTDKANVAKATIRDSNNNDIMIKDSEVSVSIPHELTNDEHETSNAQLNDVIYTDEESINTIGMQNDDIGDEIVNTIDLENDFEESDVHNAILQDEDLDLSDLDETSRNNRKNLMRGRDVVTRFLQIVESQHSLGNNCTAGTALNLGEGVVDRYAQDRFRVEAEVAVNRANMLTRIFKMSSAAQKDINLLHASVLSMVEFDEDIFAAGHCFDDNQYPLKKGLFCPFAHRLPPPEIATLAKDLANEYHYLTNASEWFFLARKNAEKVIARNEQYIKAYHSYSNDSVRHAEEILSVKYEDGRWSKPYYDCGGGNIWMLTYTVPFFGYVNGTYFFKGTSGIDIDLRRVDIDQCPQKNTGAQQPLNIFAGTDKCKQRTTECLSISGLGFRRGSYKCICRKGFYYPDVKSEFKYFNGTHLEEEYAKWMQNEPSSYNELMSFECLPCAEGCDVCEDASPCVAELNWPMRTSILILACAVIGFLPPAAFFTFRYQQVKIVKAASPALLRVIAMGAFLIYCTTIVMYPNPSLYTCVAKIWLREIGFSLTYGALMLKTWRVVRVFRVRSAKAIKITDASLIKKLSLLCGFVSVFLLIRTLVSPPDVIVGRTADNLKAFLCKTDWWDHTFTSLEVLFLAWGVHLCIIVRKAPSEFNESRFISMAIYNEFLLTCFLNVSMLFLQSPANPDLLYIIFFCHTQLTVTLLLALIFGSKVYLVFRNGGKSLEDAMHSKSTTAKFISRSQPRTYASASSVNASTGQLHMNGDNRLSENEAVEEIKQLAKQLQNLYDRIPQKSTSTNVILTLLDICRAAVQNTGVSNQLTLKPPLHAHEQAVATKAICDNVANGGVNKSACTLVDKETNTSLGNLAICNCRAMISDKCDNQNNSSKRKKKSKCCEANNQITCSTNSINFDNLQLQCMCSSDNDSLEEYQVDDEHHCAAAATSEHAGSFRERLLNLKSANKNSDESSQLRKRNSELVLGSNFDGTSAQATETSCVYKNNQSYRISKTFDSCDNIYSQKPQPPPTAFSDSHNQNHANKSNHSLSTESDQKSIPYSFLERPAMKLSQSEDQNLRELKIALSSTLPAANSACNSNVYANISSNNNKSHIVGNMKSTQIISHSHSCTSTTTTASSNSSKIDKISFSLSTSSTSDALTKKQQLRQNYNSSIMVDETQQQQQVGTDNQNDNKNEDNKMISAASCDNKVATSNVNNNNINSSNNNNAGNNNSGNGKRKGKGSDSKLAIDLNDRSKYTEEVSV</sequence>
<dbReference type="OrthoDB" id="7789933at2759"/>
<dbReference type="InterPro" id="IPR017978">
    <property type="entry name" value="GPCR_3_C"/>
</dbReference>
<protein>
    <recommendedName>
        <fullName evidence="21">G-protein coupled receptors family 3 profile domain-containing protein</fullName>
    </recommendedName>
</protein>
<feature type="region of interest" description="Disordered" evidence="18">
    <location>
        <begin position="411"/>
        <end position="430"/>
    </location>
</feature>
<evidence type="ECO:0000256" key="16">
    <source>
        <dbReference type="ARBA" id="ARBA00034104"/>
    </source>
</evidence>
<keyword evidence="5 20" id="KW-0732">Signal</keyword>
<keyword evidence="13" id="KW-0807">Transducer</keyword>
<feature type="transmembrane region" description="Helical" evidence="19">
    <location>
        <begin position="936"/>
        <end position="957"/>
    </location>
</feature>
<keyword evidence="15" id="KW-0966">Cell projection</keyword>
<dbReference type="InterPro" id="IPR000337">
    <property type="entry name" value="GPCR_3"/>
</dbReference>
<evidence type="ECO:0000256" key="3">
    <source>
        <dbReference type="ARBA" id="ARBA00022475"/>
    </source>
</evidence>
<keyword evidence="23" id="KW-1185">Reference proteome</keyword>
<feature type="region of interest" description="Disordered" evidence="18">
    <location>
        <begin position="117"/>
        <end position="187"/>
    </location>
</feature>
<feature type="transmembrane region" description="Helical" evidence="19">
    <location>
        <begin position="1001"/>
        <end position="1020"/>
    </location>
</feature>
<comment type="caution">
    <text evidence="22">The sequence shown here is derived from an EMBL/GenBank/DDBJ whole genome shotgun (WGS) entry which is preliminary data.</text>
</comment>
<evidence type="ECO:0000256" key="20">
    <source>
        <dbReference type="SAM" id="SignalP"/>
    </source>
</evidence>
<feature type="compositionally biased region" description="Basic and acidic residues" evidence="18">
    <location>
        <begin position="1705"/>
        <end position="1717"/>
    </location>
</feature>
<keyword evidence="11" id="KW-0675">Receptor</keyword>
<reference evidence="22" key="1">
    <citation type="submission" date="2021-03" db="EMBL/GenBank/DDBJ databases">
        <title>Chromosome level genome of the anhydrobiotic midge Polypedilum vanderplanki.</title>
        <authorList>
            <person name="Yoshida Y."/>
            <person name="Kikawada T."/>
            <person name="Gusev O."/>
        </authorList>
    </citation>
    <scope>NUCLEOTIDE SEQUENCE</scope>
    <source>
        <strain evidence="22">NIAS01</strain>
        <tissue evidence="22">Whole body or cell culture</tissue>
    </source>
</reference>
<evidence type="ECO:0000256" key="14">
    <source>
        <dbReference type="ARBA" id="ARBA00023257"/>
    </source>
</evidence>
<dbReference type="Pfam" id="PF00003">
    <property type="entry name" value="7tm_3"/>
    <property type="match status" value="1"/>
</dbReference>
<comment type="similarity">
    <text evidence="2">Belongs to the G-protein coupled receptor 3 family.</text>
</comment>
<evidence type="ECO:0000313" key="22">
    <source>
        <dbReference type="EMBL" id="KAG5680810.1"/>
    </source>
</evidence>
<evidence type="ECO:0000256" key="6">
    <source>
        <dbReference type="ARBA" id="ARBA00022989"/>
    </source>
</evidence>
<proteinExistence type="inferred from homology"/>
<dbReference type="Proteomes" id="UP001107558">
    <property type="component" value="Chromosome 1"/>
</dbReference>
<dbReference type="EMBL" id="JADBJN010000001">
    <property type="protein sequence ID" value="KAG5680810.1"/>
    <property type="molecule type" value="Genomic_DNA"/>
</dbReference>
<keyword evidence="6 19" id="KW-1133">Transmembrane helix</keyword>
<evidence type="ECO:0000256" key="5">
    <source>
        <dbReference type="ARBA" id="ARBA00022729"/>
    </source>
</evidence>
<dbReference type="PRINTS" id="PR00248">
    <property type="entry name" value="GPCRMGR"/>
</dbReference>
<comment type="subcellular location">
    <subcellularLocation>
        <location evidence="1">Cell projection</location>
        <location evidence="1">Neuron projection</location>
    </subcellularLocation>
    <subcellularLocation>
        <location evidence="16">Postsynaptic cell membrane</location>
        <topology evidence="16">Multi-pass membrane protein</topology>
    </subcellularLocation>
</comment>
<feature type="region of interest" description="Disordered" evidence="18">
    <location>
        <begin position="437"/>
        <end position="471"/>
    </location>
</feature>
<evidence type="ECO:0000313" key="23">
    <source>
        <dbReference type="Proteomes" id="UP001107558"/>
    </source>
</evidence>
<feature type="coiled-coil region" evidence="17">
    <location>
        <begin position="51"/>
        <end position="90"/>
    </location>
</feature>
<keyword evidence="12" id="KW-0325">Glycoprotein</keyword>
<evidence type="ECO:0000256" key="15">
    <source>
        <dbReference type="ARBA" id="ARBA00023273"/>
    </source>
</evidence>
<evidence type="ECO:0000256" key="19">
    <source>
        <dbReference type="SAM" id="Phobius"/>
    </source>
</evidence>
<feature type="region of interest" description="Disordered" evidence="18">
    <location>
        <begin position="1475"/>
        <end position="1511"/>
    </location>
</feature>
<keyword evidence="7" id="KW-0770">Synapse</keyword>
<feature type="compositionally biased region" description="Basic and acidic residues" evidence="18">
    <location>
        <begin position="411"/>
        <end position="427"/>
    </location>
</feature>
<dbReference type="CDD" id="cd12913">
    <property type="entry name" value="PDC1_MCP_like"/>
    <property type="match status" value="1"/>
</dbReference>
<evidence type="ECO:0000256" key="11">
    <source>
        <dbReference type="ARBA" id="ARBA00023170"/>
    </source>
</evidence>
<feature type="signal peptide" evidence="20">
    <location>
        <begin position="1"/>
        <end position="24"/>
    </location>
</feature>
<keyword evidence="3" id="KW-1003">Cell membrane</keyword>
<feature type="region of interest" description="Disordered" evidence="18">
    <location>
        <begin position="1630"/>
        <end position="1651"/>
    </location>
</feature>
<feature type="compositionally biased region" description="Polar residues" evidence="18">
    <location>
        <begin position="1488"/>
        <end position="1511"/>
    </location>
</feature>
<evidence type="ECO:0000256" key="4">
    <source>
        <dbReference type="ARBA" id="ARBA00022692"/>
    </source>
</evidence>
<dbReference type="CDD" id="cd15293">
    <property type="entry name" value="7tmC_GPR158-like"/>
    <property type="match status" value="1"/>
</dbReference>
<dbReference type="Gene3D" id="3.30.450.20">
    <property type="entry name" value="PAS domain"/>
    <property type="match status" value="1"/>
</dbReference>
<feature type="region of interest" description="Disordered" evidence="18">
    <location>
        <begin position="220"/>
        <end position="278"/>
    </location>
</feature>
<evidence type="ECO:0000256" key="12">
    <source>
        <dbReference type="ARBA" id="ARBA00023180"/>
    </source>
</evidence>
<dbReference type="Pfam" id="PF22572">
    <property type="entry name" value="GPR158_179_EC"/>
    <property type="match status" value="1"/>
</dbReference>
<dbReference type="PROSITE" id="PS50259">
    <property type="entry name" value="G_PROTEIN_RECEP_F3_4"/>
    <property type="match status" value="1"/>
</dbReference>
<keyword evidence="10" id="KW-1015">Disulfide bond</keyword>
<dbReference type="PANTHER" id="PTHR32546:SF29">
    <property type="entry name" value="G-PROTEIN COUPLED RECEPTORS FAMILY 3 PROFILE DOMAIN-CONTAINING PROTEIN"/>
    <property type="match status" value="1"/>
</dbReference>
<feature type="chain" id="PRO_5039941917" description="G-protein coupled receptors family 3 profile domain-containing protein" evidence="20">
    <location>
        <begin position="25"/>
        <end position="1717"/>
    </location>
</feature>
<evidence type="ECO:0000256" key="1">
    <source>
        <dbReference type="ARBA" id="ARBA00004487"/>
    </source>
</evidence>
<gene>
    <name evidence="22" type="ORF">PVAND_010295</name>
</gene>
<feature type="compositionally biased region" description="Low complexity" evidence="18">
    <location>
        <begin position="1665"/>
        <end position="1689"/>
    </location>
</feature>
<keyword evidence="8" id="KW-0297">G-protein coupled receptor</keyword>
<feature type="compositionally biased region" description="Low complexity" evidence="18">
    <location>
        <begin position="150"/>
        <end position="167"/>
    </location>
</feature>
<evidence type="ECO:0000256" key="2">
    <source>
        <dbReference type="ARBA" id="ARBA00007242"/>
    </source>
</evidence>
<accession>A0A9J6CF96</accession>
<evidence type="ECO:0000256" key="7">
    <source>
        <dbReference type="ARBA" id="ARBA00023018"/>
    </source>
</evidence>
<feature type="compositionally biased region" description="Low complexity" evidence="18">
    <location>
        <begin position="1634"/>
        <end position="1644"/>
    </location>
</feature>
<dbReference type="PANTHER" id="PTHR32546">
    <property type="entry name" value="G-PROTEIN COUPLED RECEPTOR 158-RELATED"/>
    <property type="match status" value="1"/>
</dbReference>
<feature type="compositionally biased region" description="Basic residues" evidence="18">
    <location>
        <begin position="175"/>
        <end position="184"/>
    </location>
</feature>
<evidence type="ECO:0000256" key="8">
    <source>
        <dbReference type="ARBA" id="ARBA00023040"/>
    </source>
</evidence>
<feature type="compositionally biased region" description="Basic residues" evidence="18">
    <location>
        <begin position="129"/>
        <end position="139"/>
    </location>
</feature>
<dbReference type="InterPro" id="IPR043458">
    <property type="entry name" value="GPR158/179"/>
</dbReference>